<dbReference type="GO" id="GO:0000139">
    <property type="term" value="C:Golgi membrane"/>
    <property type="evidence" value="ECO:0007669"/>
    <property type="project" value="UniProtKB-SubCell"/>
</dbReference>
<dbReference type="InParanoid" id="A0A803TRR3"/>
<evidence type="ECO:0000256" key="1">
    <source>
        <dbReference type="ARBA" id="ARBA00004477"/>
    </source>
</evidence>
<evidence type="ECO:0000256" key="13">
    <source>
        <dbReference type="ARBA" id="ARBA00023288"/>
    </source>
</evidence>
<dbReference type="InterPro" id="IPR039859">
    <property type="entry name" value="PFA4/ZDH16/20/ERF2-like"/>
</dbReference>
<dbReference type="GeneTree" id="ENSGT00920000149163"/>
<keyword evidence="6 16" id="KW-0808">Transferase</keyword>
<feature type="domain" description="Palmitoyltransferase DHHC" evidence="17">
    <location>
        <begin position="126"/>
        <end position="269"/>
    </location>
</feature>
<protein>
    <recommendedName>
        <fullName evidence="16">Palmitoyltransferase</fullName>
        <ecNumber evidence="16">2.3.1.225</ecNumber>
    </recommendedName>
</protein>
<keyword evidence="11 16" id="KW-0472">Membrane</keyword>
<dbReference type="EC" id="2.3.1.225" evidence="16"/>
<reference evidence="18" key="3">
    <citation type="submission" date="2025-09" db="UniProtKB">
        <authorList>
            <consortium name="Ensembl"/>
        </authorList>
    </citation>
    <scope>IDENTIFICATION</scope>
</reference>
<feature type="transmembrane region" description="Helical" evidence="16">
    <location>
        <begin position="76"/>
        <end position="94"/>
    </location>
</feature>
<keyword evidence="7 16" id="KW-0812">Transmembrane</keyword>
<evidence type="ECO:0000256" key="10">
    <source>
        <dbReference type="ARBA" id="ARBA00023034"/>
    </source>
</evidence>
<evidence type="ECO:0000256" key="7">
    <source>
        <dbReference type="ARBA" id="ARBA00022692"/>
    </source>
</evidence>
<keyword evidence="8" id="KW-0256">Endoplasmic reticulum</keyword>
<name>A0A803TRR3_ANOCA</name>
<dbReference type="GO" id="GO:0005789">
    <property type="term" value="C:endoplasmic reticulum membrane"/>
    <property type="evidence" value="ECO:0007669"/>
    <property type="project" value="UniProtKB-SubCell"/>
</dbReference>
<dbReference type="PANTHER" id="PTHR22883:SF466">
    <property type="entry name" value="PALMITOYLTRANSFERASE ZDHHC4"/>
    <property type="match status" value="1"/>
</dbReference>
<evidence type="ECO:0000256" key="9">
    <source>
        <dbReference type="ARBA" id="ARBA00022989"/>
    </source>
</evidence>
<dbReference type="GO" id="GO:0019706">
    <property type="term" value="F:protein-cysteine S-palmitoyltransferase activity"/>
    <property type="evidence" value="ECO:0000318"/>
    <property type="project" value="GO_Central"/>
</dbReference>
<evidence type="ECO:0000256" key="16">
    <source>
        <dbReference type="RuleBase" id="RU079119"/>
    </source>
</evidence>
<feature type="transmembrane region" description="Helical" evidence="16">
    <location>
        <begin position="170"/>
        <end position="193"/>
    </location>
</feature>
<evidence type="ECO:0000256" key="12">
    <source>
        <dbReference type="ARBA" id="ARBA00023139"/>
    </source>
</evidence>
<dbReference type="InterPro" id="IPR001594">
    <property type="entry name" value="Palmitoyltrfase_DHHC"/>
</dbReference>
<keyword evidence="19" id="KW-1185">Reference proteome</keyword>
<dbReference type="Pfam" id="PF01529">
    <property type="entry name" value="DHHC"/>
    <property type="match status" value="1"/>
</dbReference>
<dbReference type="GO" id="GO:0005794">
    <property type="term" value="C:Golgi apparatus"/>
    <property type="evidence" value="ECO:0000318"/>
    <property type="project" value="GO_Central"/>
</dbReference>
<keyword evidence="10" id="KW-0333">Golgi apparatus</keyword>
<evidence type="ECO:0000256" key="11">
    <source>
        <dbReference type="ARBA" id="ARBA00023136"/>
    </source>
</evidence>
<gene>
    <name evidence="18" type="primary">zdhhc4</name>
</gene>
<dbReference type="Proteomes" id="UP000001646">
    <property type="component" value="Unplaced"/>
</dbReference>
<sequence>LLFSTSSSSLSSSFLMQAISHIIPVQVQGAVQRVFNGLFHSRLFMALHLVLEALVFAEFTWEVFGYCKKLEFGTPSLLLPYLLLIVNMVFFILCSRSDPGAITKSNQALFLHSYPYDGVMFETGAECITCKVKKPARSKHCGVCNRCMHRFDHHCIWVNNCIGAFNIKYFLAYLLTLISMAASIAGLTAAFLVQVALLSNLMQGHYADVHGEEHPVDVFFLIQHLFLTFPRIVFMLGSVVFLLIILASYFCFILYLVMTNQTSNEWFKSSRFKHRSYSNIYSRGVWSNMAEIIRPLTSPTRKRK</sequence>
<evidence type="ECO:0000256" key="3">
    <source>
        <dbReference type="ARBA" id="ARBA00004653"/>
    </source>
</evidence>
<keyword evidence="14 16" id="KW-0012">Acyltransferase</keyword>
<evidence type="ECO:0000256" key="4">
    <source>
        <dbReference type="ARBA" id="ARBA00008574"/>
    </source>
</evidence>
<evidence type="ECO:0000256" key="8">
    <source>
        <dbReference type="ARBA" id="ARBA00022824"/>
    </source>
</evidence>
<dbReference type="AlphaFoldDB" id="A0A803TRR3"/>
<dbReference type="PROSITE" id="PS50216">
    <property type="entry name" value="DHHC"/>
    <property type="match status" value="1"/>
</dbReference>
<evidence type="ECO:0000259" key="17">
    <source>
        <dbReference type="Pfam" id="PF01529"/>
    </source>
</evidence>
<feature type="transmembrane region" description="Helical" evidence="16">
    <location>
        <begin position="43"/>
        <end position="64"/>
    </location>
</feature>
<evidence type="ECO:0000313" key="18">
    <source>
        <dbReference type="Ensembl" id="ENSACAP00000037903.1"/>
    </source>
</evidence>
<dbReference type="GO" id="GO:0005886">
    <property type="term" value="C:plasma membrane"/>
    <property type="evidence" value="ECO:0007669"/>
    <property type="project" value="UniProtKB-SubCell"/>
</dbReference>
<keyword evidence="9 16" id="KW-1133">Transmembrane helix</keyword>
<comment type="similarity">
    <text evidence="4 16">Belongs to the DHHC palmitoyltransferase family.</text>
</comment>
<evidence type="ECO:0000256" key="14">
    <source>
        <dbReference type="ARBA" id="ARBA00023315"/>
    </source>
</evidence>
<accession>A0A803TRR3</accession>
<reference evidence="18" key="2">
    <citation type="submission" date="2025-08" db="UniProtKB">
        <authorList>
            <consortium name="Ensembl"/>
        </authorList>
    </citation>
    <scope>IDENTIFICATION</scope>
</reference>
<comment type="subcellular location">
    <subcellularLocation>
        <location evidence="2">Cell membrane</location>
        <topology evidence="2">Multi-pass membrane protein</topology>
    </subcellularLocation>
    <subcellularLocation>
        <location evidence="1">Endoplasmic reticulum membrane</location>
        <topology evidence="1">Multi-pass membrane protein</topology>
    </subcellularLocation>
    <subcellularLocation>
        <location evidence="3">Golgi apparatus membrane</location>
        <topology evidence="3">Multi-pass membrane protein</topology>
    </subcellularLocation>
</comment>
<dbReference type="Ensembl" id="ENSACAT00000051178.1">
    <property type="protein sequence ID" value="ENSACAP00000037903.1"/>
    <property type="gene ID" value="ENSACAG00000043882.1"/>
</dbReference>
<keyword evidence="5" id="KW-1003">Cell membrane</keyword>
<evidence type="ECO:0000256" key="15">
    <source>
        <dbReference type="ARBA" id="ARBA00047790"/>
    </source>
</evidence>
<dbReference type="PANTHER" id="PTHR22883">
    <property type="entry name" value="ZINC FINGER DHHC DOMAIN CONTAINING PROTEIN"/>
    <property type="match status" value="1"/>
</dbReference>
<comment type="domain">
    <text evidence="16">The DHHC domain is required for palmitoyltransferase activity.</text>
</comment>
<evidence type="ECO:0000256" key="2">
    <source>
        <dbReference type="ARBA" id="ARBA00004651"/>
    </source>
</evidence>
<evidence type="ECO:0000313" key="19">
    <source>
        <dbReference type="Proteomes" id="UP000001646"/>
    </source>
</evidence>
<reference evidence="18" key="1">
    <citation type="submission" date="2009-12" db="EMBL/GenBank/DDBJ databases">
        <title>The Genome Sequence of Anolis carolinensis (Green Anole Lizard).</title>
        <authorList>
            <consortium name="The Genome Sequencing Platform"/>
            <person name="Di Palma F."/>
            <person name="Alfoldi J."/>
            <person name="Heiman D."/>
            <person name="Young S."/>
            <person name="Grabherr M."/>
            <person name="Johnson J."/>
            <person name="Lander E.S."/>
            <person name="Lindblad-Toh K."/>
        </authorList>
    </citation>
    <scope>NUCLEOTIDE SEQUENCE [LARGE SCALE GENOMIC DNA]</scope>
    <source>
        <strain evidence="18">JBL SC #1</strain>
    </source>
</reference>
<comment type="catalytic activity">
    <reaction evidence="15">
        <text>L-cysteinyl-[protein] + hexadecanoyl-CoA = S-hexadecanoyl-L-cysteinyl-[protein] + CoA</text>
        <dbReference type="Rhea" id="RHEA:36683"/>
        <dbReference type="Rhea" id="RHEA-COMP:10131"/>
        <dbReference type="Rhea" id="RHEA-COMP:11032"/>
        <dbReference type="ChEBI" id="CHEBI:29950"/>
        <dbReference type="ChEBI" id="CHEBI:57287"/>
        <dbReference type="ChEBI" id="CHEBI:57379"/>
        <dbReference type="ChEBI" id="CHEBI:74151"/>
        <dbReference type="EC" id="2.3.1.225"/>
    </reaction>
    <physiologicalReaction direction="left-to-right" evidence="15">
        <dbReference type="Rhea" id="RHEA:36684"/>
    </physiologicalReaction>
</comment>
<dbReference type="GO" id="GO:0005783">
    <property type="term" value="C:endoplasmic reticulum"/>
    <property type="evidence" value="ECO:0000318"/>
    <property type="project" value="GO_Central"/>
</dbReference>
<evidence type="ECO:0000256" key="5">
    <source>
        <dbReference type="ARBA" id="ARBA00022475"/>
    </source>
</evidence>
<proteinExistence type="inferred from homology"/>
<evidence type="ECO:0000256" key="6">
    <source>
        <dbReference type="ARBA" id="ARBA00022679"/>
    </source>
</evidence>
<feature type="transmembrane region" description="Helical" evidence="16">
    <location>
        <begin position="232"/>
        <end position="258"/>
    </location>
</feature>
<keyword evidence="12" id="KW-0564">Palmitate</keyword>
<dbReference type="GO" id="GO:0006612">
    <property type="term" value="P:protein targeting to membrane"/>
    <property type="evidence" value="ECO:0000318"/>
    <property type="project" value="GO_Central"/>
</dbReference>
<keyword evidence="13" id="KW-0449">Lipoprotein</keyword>
<organism evidence="18 19">
    <name type="scientific">Anolis carolinensis</name>
    <name type="common">Green anole</name>
    <name type="synonym">American chameleon</name>
    <dbReference type="NCBI Taxonomy" id="28377"/>
    <lineage>
        <taxon>Eukaryota</taxon>
        <taxon>Metazoa</taxon>
        <taxon>Chordata</taxon>
        <taxon>Craniata</taxon>
        <taxon>Vertebrata</taxon>
        <taxon>Euteleostomi</taxon>
        <taxon>Lepidosauria</taxon>
        <taxon>Squamata</taxon>
        <taxon>Bifurcata</taxon>
        <taxon>Unidentata</taxon>
        <taxon>Episquamata</taxon>
        <taxon>Toxicofera</taxon>
        <taxon>Iguania</taxon>
        <taxon>Dactyloidae</taxon>
        <taxon>Anolis</taxon>
    </lineage>
</organism>